<proteinExistence type="predicted"/>
<keyword evidence="1" id="KW-1133">Transmembrane helix</keyword>
<reference evidence="2 3" key="2">
    <citation type="submission" date="2016-06" db="EMBL/GenBank/DDBJ databases">
        <title>Pedobacter psychrophilus sp. nov., isolated from Antarctic fragmentary rock.</title>
        <authorList>
            <person name="Svec P."/>
        </authorList>
    </citation>
    <scope>NUCLEOTIDE SEQUENCE [LARGE SCALE GENOMIC DNA]</scope>
    <source>
        <strain evidence="2 3">CCM 8644</strain>
    </source>
</reference>
<comment type="caution">
    <text evidence="2">The sequence shown here is derived from an EMBL/GenBank/DDBJ whole genome shotgun (WGS) entry which is preliminary data.</text>
</comment>
<keyword evidence="3" id="KW-1185">Reference proteome</keyword>
<dbReference type="Proteomes" id="UP000078459">
    <property type="component" value="Unassembled WGS sequence"/>
</dbReference>
<dbReference type="NCBIfam" id="TIGR03753">
    <property type="entry name" value="blh_monoox"/>
    <property type="match status" value="1"/>
</dbReference>
<gene>
    <name evidence="2" type="ORF">A5893_16920</name>
</gene>
<feature type="transmembrane region" description="Helical" evidence="1">
    <location>
        <begin position="110"/>
        <end position="132"/>
    </location>
</feature>
<dbReference type="OrthoDB" id="945227at2"/>
<reference evidence="2 3" key="1">
    <citation type="submission" date="2016-04" db="EMBL/GenBank/DDBJ databases">
        <authorList>
            <person name="Evans L.H."/>
            <person name="Alamgir A."/>
            <person name="Owens N."/>
            <person name="Weber N.D."/>
            <person name="Virtaneva K."/>
            <person name="Barbian K."/>
            <person name="Babar A."/>
            <person name="Rosenke K."/>
        </authorList>
    </citation>
    <scope>NUCLEOTIDE SEQUENCE [LARGE SCALE GENOMIC DNA]</scope>
    <source>
        <strain evidence="2 3">CCM 8644</strain>
    </source>
</reference>
<dbReference type="InterPro" id="IPR022270">
    <property type="entry name" value="Blh_diox"/>
</dbReference>
<name>A0A179DBR0_9SPHI</name>
<protein>
    <recommendedName>
        <fullName evidence="4">Beta-carotene 15,15'-dioxygenase</fullName>
    </recommendedName>
</protein>
<dbReference type="AlphaFoldDB" id="A0A179DBR0"/>
<dbReference type="RefSeq" id="WP_068823867.1">
    <property type="nucleotide sequence ID" value="NZ_LWHJ01000033.1"/>
</dbReference>
<keyword evidence="1" id="KW-0812">Transmembrane</keyword>
<evidence type="ECO:0008006" key="4">
    <source>
        <dbReference type="Google" id="ProtNLM"/>
    </source>
</evidence>
<evidence type="ECO:0000256" key="1">
    <source>
        <dbReference type="SAM" id="Phobius"/>
    </source>
</evidence>
<dbReference type="Pfam" id="PF15461">
    <property type="entry name" value="BCD"/>
    <property type="match status" value="1"/>
</dbReference>
<evidence type="ECO:0000313" key="3">
    <source>
        <dbReference type="Proteomes" id="UP000078459"/>
    </source>
</evidence>
<feature type="transmembrane region" description="Helical" evidence="1">
    <location>
        <begin position="193"/>
        <end position="219"/>
    </location>
</feature>
<dbReference type="EMBL" id="LWHJ01000033">
    <property type="protein sequence ID" value="OAQ37893.1"/>
    <property type="molecule type" value="Genomic_DNA"/>
</dbReference>
<feature type="transmembrane region" description="Helical" evidence="1">
    <location>
        <begin position="7"/>
        <end position="28"/>
    </location>
</feature>
<feature type="transmembrane region" description="Helical" evidence="1">
    <location>
        <begin position="67"/>
        <end position="98"/>
    </location>
</feature>
<accession>A0A179DBR0</accession>
<organism evidence="2 3">
    <name type="scientific">Pedobacter psychrophilus</name>
    <dbReference type="NCBI Taxonomy" id="1826909"/>
    <lineage>
        <taxon>Bacteria</taxon>
        <taxon>Pseudomonadati</taxon>
        <taxon>Bacteroidota</taxon>
        <taxon>Sphingobacteriia</taxon>
        <taxon>Sphingobacteriales</taxon>
        <taxon>Sphingobacteriaceae</taxon>
        <taxon>Pedobacter</taxon>
    </lineage>
</organism>
<feature type="transmembrane region" description="Helical" evidence="1">
    <location>
        <begin position="164"/>
        <end position="181"/>
    </location>
</feature>
<feature type="transmembrane region" description="Helical" evidence="1">
    <location>
        <begin position="239"/>
        <end position="260"/>
    </location>
</feature>
<evidence type="ECO:0000313" key="2">
    <source>
        <dbReference type="EMBL" id="OAQ37893.1"/>
    </source>
</evidence>
<dbReference type="STRING" id="1826909.A5893_16920"/>
<keyword evidence="1" id="KW-0472">Membrane</keyword>
<feature type="transmembrane region" description="Helical" evidence="1">
    <location>
        <begin position="34"/>
        <end position="55"/>
    </location>
</feature>
<sequence>MKYINTKLFFVQCIVQLVLILFIFFINFNFTTQAVIAGVFLCLVGIPHGSNDYLYRKDRSKLGLVKFLISYLVVIFFYALAWYFLPSIALVLFFIISFHHFGQSNYENKSVWHLPAIIWGFFLIMLPVVIHFEESTMIFKSMLYPNQDYNINQDYPVYFQTWKIVFIIILAIAYLSSIYIYTQENKLKYTLQFVLILVWYLLTPLLFGFIMVFCLWHSLQSLRHQKNYFVGKYNESSKYFYLSMLPFSIIALVFFGYYLYAFNFNIGGAFILLSLITLPHVLVTHQQYESES</sequence>
<feature type="transmembrane region" description="Helical" evidence="1">
    <location>
        <begin position="266"/>
        <end position="283"/>
    </location>
</feature>
<dbReference type="GO" id="GO:0016702">
    <property type="term" value="F:oxidoreductase activity, acting on single donors with incorporation of molecular oxygen, incorporation of two atoms of oxygen"/>
    <property type="evidence" value="ECO:0007669"/>
    <property type="project" value="InterPro"/>
</dbReference>